<evidence type="ECO:0000256" key="1">
    <source>
        <dbReference type="SAM" id="MobiDB-lite"/>
    </source>
</evidence>
<protein>
    <submittedName>
        <fullName evidence="3">Uncharacterized protein</fullName>
    </submittedName>
</protein>
<name>A0AAV9SNE2_9TELE</name>
<reference evidence="3 4" key="1">
    <citation type="submission" date="2021-06" db="EMBL/GenBank/DDBJ databases">
        <authorList>
            <person name="Palmer J.M."/>
        </authorList>
    </citation>
    <scope>NUCLEOTIDE SEQUENCE [LARGE SCALE GENOMIC DNA]</scope>
    <source>
        <strain evidence="3 4">MEX-2019</strain>
        <tissue evidence="3">Muscle</tissue>
    </source>
</reference>
<dbReference type="EMBL" id="JAHHUM010000060">
    <property type="protein sequence ID" value="KAK5622987.1"/>
    <property type="molecule type" value="Genomic_DNA"/>
</dbReference>
<gene>
    <name evidence="3" type="ORF">CRENBAI_021578</name>
</gene>
<keyword evidence="4" id="KW-1185">Reference proteome</keyword>
<sequence>MRLAFMVAQMNIKALALNFLVANTPGGSGQKTKDEYVEKQLTATIKYCGGTVVLGVCFSSKVSGNLVRVLVISAGSFSRRIQNKRPNQHETHQPSSMSISVQRPS</sequence>
<dbReference type="Proteomes" id="UP001311232">
    <property type="component" value="Unassembled WGS sequence"/>
</dbReference>
<organism evidence="3 4">
    <name type="scientific">Crenichthys baileyi</name>
    <name type="common">White River springfish</name>
    <dbReference type="NCBI Taxonomy" id="28760"/>
    <lineage>
        <taxon>Eukaryota</taxon>
        <taxon>Metazoa</taxon>
        <taxon>Chordata</taxon>
        <taxon>Craniata</taxon>
        <taxon>Vertebrata</taxon>
        <taxon>Euteleostomi</taxon>
        <taxon>Actinopterygii</taxon>
        <taxon>Neopterygii</taxon>
        <taxon>Teleostei</taxon>
        <taxon>Neoteleostei</taxon>
        <taxon>Acanthomorphata</taxon>
        <taxon>Ovalentaria</taxon>
        <taxon>Atherinomorphae</taxon>
        <taxon>Cyprinodontiformes</taxon>
        <taxon>Goodeidae</taxon>
        <taxon>Crenichthys</taxon>
    </lineage>
</organism>
<dbReference type="AlphaFoldDB" id="A0AAV9SNE2"/>
<evidence type="ECO:0000313" key="3">
    <source>
        <dbReference type="EMBL" id="KAK5622987.1"/>
    </source>
</evidence>
<feature type="signal peptide" evidence="2">
    <location>
        <begin position="1"/>
        <end position="16"/>
    </location>
</feature>
<keyword evidence="2" id="KW-0732">Signal</keyword>
<comment type="caution">
    <text evidence="3">The sequence shown here is derived from an EMBL/GenBank/DDBJ whole genome shotgun (WGS) entry which is preliminary data.</text>
</comment>
<evidence type="ECO:0000313" key="4">
    <source>
        <dbReference type="Proteomes" id="UP001311232"/>
    </source>
</evidence>
<proteinExistence type="predicted"/>
<accession>A0AAV9SNE2</accession>
<feature type="compositionally biased region" description="Polar residues" evidence="1">
    <location>
        <begin position="93"/>
        <end position="105"/>
    </location>
</feature>
<feature type="chain" id="PRO_5043407093" evidence="2">
    <location>
        <begin position="17"/>
        <end position="105"/>
    </location>
</feature>
<feature type="region of interest" description="Disordered" evidence="1">
    <location>
        <begin position="81"/>
        <end position="105"/>
    </location>
</feature>
<evidence type="ECO:0000256" key="2">
    <source>
        <dbReference type="SAM" id="SignalP"/>
    </source>
</evidence>